<dbReference type="SUPFAM" id="SSF100950">
    <property type="entry name" value="NagB/RpiA/CoA transferase-like"/>
    <property type="match status" value="1"/>
</dbReference>
<proteinExistence type="predicted"/>
<dbReference type="Gene3D" id="3.40.50.1360">
    <property type="match status" value="1"/>
</dbReference>
<dbReference type="GO" id="GO:0006043">
    <property type="term" value="P:glucosamine catabolic process"/>
    <property type="evidence" value="ECO:0007669"/>
    <property type="project" value="TreeGrafter"/>
</dbReference>
<dbReference type="InterPro" id="IPR006148">
    <property type="entry name" value="Glc/Gal-6P_isomerase"/>
</dbReference>
<evidence type="ECO:0000256" key="1">
    <source>
        <dbReference type="ARBA" id="ARBA00022801"/>
    </source>
</evidence>
<dbReference type="Proteomes" id="UP000676885">
    <property type="component" value="Chromosome"/>
</dbReference>
<dbReference type="AlphaFoldDB" id="A0A975M759"/>
<evidence type="ECO:0000259" key="3">
    <source>
        <dbReference type="Pfam" id="PF01182"/>
    </source>
</evidence>
<organism evidence="4 5">
    <name type="scientific">Arthrobacter jiangjiafuii</name>
    <dbReference type="NCBI Taxonomy" id="2817475"/>
    <lineage>
        <taxon>Bacteria</taxon>
        <taxon>Bacillati</taxon>
        <taxon>Actinomycetota</taxon>
        <taxon>Actinomycetes</taxon>
        <taxon>Micrococcales</taxon>
        <taxon>Micrococcaceae</taxon>
        <taxon>Arthrobacter</taxon>
    </lineage>
</organism>
<dbReference type="GO" id="GO:0005975">
    <property type="term" value="P:carbohydrate metabolic process"/>
    <property type="evidence" value="ECO:0007669"/>
    <property type="project" value="InterPro"/>
</dbReference>
<dbReference type="GO" id="GO:0042802">
    <property type="term" value="F:identical protein binding"/>
    <property type="evidence" value="ECO:0007669"/>
    <property type="project" value="TreeGrafter"/>
</dbReference>
<dbReference type="GO" id="GO:0004342">
    <property type="term" value="F:glucosamine-6-phosphate deaminase activity"/>
    <property type="evidence" value="ECO:0007669"/>
    <property type="project" value="InterPro"/>
</dbReference>
<accession>A0A975M759</accession>
<dbReference type="PROSITE" id="PS01161">
    <property type="entry name" value="GLC_GALNAC_ISOMERASE"/>
    <property type="match status" value="1"/>
</dbReference>
<dbReference type="PANTHER" id="PTHR11280:SF5">
    <property type="entry name" value="GLUCOSAMINE-6-PHOSPHATE ISOMERASE"/>
    <property type="match status" value="1"/>
</dbReference>
<gene>
    <name evidence="4" type="ORF">KKR91_03335</name>
</gene>
<evidence type="ECO:0000313" key="5">
    <source>
        <dbReference type="Proteomes" id="UP000676885"/>
    </source>
</evidence>
<dbReference type="RefSeq" id="WP_210229854.1">
    <property type="nucleotide sequence ID" value="NZ_CP076022.1"/>
</dbReference>
<dbReference type="GO" id="GO:0005737">
    <property type="term" value="C:cytoplasm"/>
    <property type="evidence" value="ECO:0007669"/>
    <property type="project" value="TreeGrafter"/>
</dbReference>
<sequence>MSLAVLDTPQAAGAAAAAVVQECVQAKPDAVLGFATGSSPLPLYDALTGSGVDFSRIRGFALDEYVGLDPGDSRSYAAVIESEVVQRLGLQPGAVRLPDVAAADLEAAARDYEQAIRDAGGVDLQILGIGHNGHLAFNEPGAALDSRTRVEELAERTRRANARFFDSPDQVPTLCITQGLGTILEAGHLLLIAHGADKADIIARALQGPVDTDCPASALQLHPRVTVVLDRAAAAGLAGHGFGTPGTQGTPGPTS</sequence>
<dbReference type="PANTHER" id="PTHR11280">
    <property type="entry name" value="GLUCOSAMINE-6-PHOSPHATE ISOMERASE"/>
    <property type="match status" value="1"/>
</dbReference>
<evidence type="ECO:0000313" key="4">
    <source>
        <dbReference type="EMBL" id="QWC10676.1"/>
    </source>
</evidence>
<dbReference type="CDD" id="cd01399">
    <property type="entry name" value="GlcN6P_deaminase"/>
    <property type="match status" value="1"/>
</dbReference>
<dbReference type="Pfam" id="PF01182">
    <property type="entry name" value="Glucosamine_iso"/>
    <property type="match status" value="1"/>
</dbReference>
<dbReference type="KEGG" id="ajg:KKR91_03335"/>
<dbReference type="GO" id="GO:0019262">
    <property type="term" value="P:N-acetylneuraminate catabolic process"/>
    <property type="evidence" value="ECO:0007669"/>
    <property type="project" value="TreeGrafter"/>
</dbReference>
<keyword evidence="2" id="KW-0119">Carbohydrate metabolism</keyword>
<feature type="domain" description="Glucosamine/galactosamine-6-phosphate isomerase" evidence="3">
    <location>
        <begin position="10"/>
        <end position="220"/>
    </location>
</feature>
<evidence type="ECO:0000256" key="2">
    <source>
        <dbReference type="ARBA" id="ARBA00023277"/>
    </source>
</evidence>
<protein>
    <submittedName>
        <fullName evidence="4">Glucosamine-6-phosphate deaminase</fullName>
    </submittedName>
</protein>
<reference evidence="4 5" key="1">
    <citation type="submission" date="2021-05" db="EMBL/GenBank/DDBJ databases">
        <title>Novel species in genus Arthrobacter.</title>
        <authorList>
            <person name="Zhang G."/>
        </authorList>
    </citation>
    <scope>NUCLEOTIDE SEQUENCE [LARGE SCALE GENOMIC DNA]</scope>
    <source>
        <strain evidence="5">zg-ZUI227</strain>
    </source>
</reference>
<dbReference type="EMBL" id="CP076022">
    <property type="protein sequence ID" value="QWC10676.1"/>
    <property type="molecule type" value="Genomic_DNA"/>
</dbReference>
<dbReference type="GO" id="GO:0006046">
    <property type="term" value="P:N-acetylglucosamine catabolic process"/>
    <property type="evidence" value="ECO:0007669"/>
    <property type="project" value="TreeGrafter"/>
</dbReference>
<dbReference type="InterPro" id="IPR037171">
    <property type="entry name" value="NagB/RpiA_transferase-like"/>
</dbReference>
<keyword evidence="5" id="KW-1185">Reference proteome</keyword>
<keyword evidence="1" id="KW-0378">Hydrolase</keyword>
<dbReference type="InterPro" id="IPR004547">
    <property type="entry name" value="Glucosamine6P_isomerase"/>
</dbReference>
<name>A0A975M759_9MICC</name>
<dbReference type="InterPro" id="IPR018321">
    <property type="entry name" value="Glucosamine6P_isomerase_CS"/>
</dbReference>